<dbReference type="PROSITE" id="PS50126">
    <property type="entry name" value="S1"/>
    <property type="match status" value="1"/>
</dbReference>
<dbReference type="Gene3D" id="2.40.50.140">
    <property type="entry name" value="Nucleic acid-binding proteins"/>
    <property type="match status" value="1"/>
</dbReference>
<accession>A0A1M4VAI1</accession>
<gene>
    <name evidence="7" type="ORF">SAMN05443638_10732</name>
</gene>
<comment type="cofactor">
    <cofactor evidence="1">
        <name>Mg(2+)</name>
        <dbReference type="ChEBI" id="CHEBI:18420"/>
    </cofactor>
</comment>
<feature type="domain" description="S1 motif" evidence="6">
    <location>
        <begin position="38"/>
        <end position="100"/>
    </location>
</feature>
<reference evidence="7 8" key="1">
    <citation type="submission" date="2016-11" db="EMBL/GenBank/DDBJ databases">
        <authorList>
            <person name="Jaros S."/>
            <person name="Januszkiewicz K."/>
            <person name="Wedrychowicz H."/>
        </authorList>
    </citation>
    <scope>NUCLEOTIDE SEQUENCE [LARGE SCALE GENOMIC DNA]</scope>
    <source>
        <strain evidence="7 8">DSM 2631</strain>
    </source>
</reference>
<dbReference type="SUPFAM" id="SSF50249">
    <property type="entry name" value="Nucleic acid-binding proteins"/>
    <property type="match status" value="1"/>
</dbReference>
<evidence type="ECO:0000256" key="5">
    <source>
        <dbReference type="ARBA" id="ARBA00022884"/>
    </source>
</evidence>
<dbReference type="InterPro" id="IPR019307">
    <property type="entry name" value="RNA-bd_AU-1/RNase_E/G"/>
</dbReference>
<dbReference type="InterPro" id="IPR012340">
    <property type="entry name" value="NA-bd_OB-fold"/>
</dbReference>
<evidence type="ECO:0000256" key="2">
    <source>
        <dbReference type="ARBA" id="ARBA00022723"/>
    </source>
</evidence>
<dbReference type="GO" id="GO:0046872">
    <property type="term" value="F:metal ion binding"/>
    <property type="evidence" value="ECO:0007669"/>
    <property type="project" value="UniProtKB-KW"/>
</dbReference>
<dbReference type="InterPro" id="IPR003029">
    <property type="entry name" value="S1_domain"/>
</dbReference>
<evidence type="ECO:0000256" key="4">
    <source>
        <dbReference type="ARBA" id="ARBA00022842"/>
    </source>
</evidence>
<name>A0A1M4VAI1_9CLOT</name>
<dbReference type="GO" id="GO:0005737">
    <property type="term" value="C:cytoplasm"/>
    <property type="evidence" value="ECO:0007669"/>
    <property type="project" value="TreeGrafter"/>
</dbReference>
<proteinExistence type="predicted"/>
<evidence type="ECO:0000256" key="3">
    <source>
        <dbReference type="ARBA" id="ARBA00022801"/>
    </source>
</evidence>
<keyword evidence="3" id="KW-0378">Hydrolase</keyword>
<dbReference type="AlphaFoldDB" id="A0A1M4VAI1"/>
<evidence type="ECO:0000256" key="1">
    <source>
        <dbReference type="ARBA" id="ARBA00001946"/>
    </source>
</evidence>
<evidence type="ECO:0000313" key="7">
    <source>
        <dbReference type="EMBL" id="SHE65877.1"/>
    </source>
</evidence>
<dbReference type="OrthoDB" id="9804278at2"/>
<keyword evidence="5" id="KW-0694">RNA-binding</keyword>
<dbReference type="PANTHER" id="PTHR30001:SF0">
    <property type="entry name" value="RIBONUCLEASE G"/>
    <property type="match status" value="1"/>
</dbReference>
<organism evidence="7 8">
    <name type="scientific">Clostridium fallax</name>
    <dbReference type="NCBI Taxonomy" id="1533"/>
    <lineage>
        <taxon>Bacteria</taxon>
        <taxon>Bacillati</taxon>
        <taxon>Bacillota</taxon>
        <taxon>Clostridia</taxon>
        <taxon>Eubacteriales</taxon>
        <taxon>Clostridiaceae</taxon>
        <taxon>Clostridium</taxon>
    </lineage>
</organism>
<dbReference type="GO" id="GO:0016787">
    <property type="term" value="F:hydrolase activity"/>
    <property type="evidence" value="ECO:0007669"/>
    <property type="project" value="UniProtKB-KW"/>
</dbReference>
<dbReference type="GO" id="GO:0006364">
    <property type="term" value="P:rRNA processing"/>
    <property type="evidence" value="ECO:0007669"/>
    <property type="project" value="TreeGrafter"/>
</dbReference>
<keyword evidence="4" id="KW-0460">Magnesium</keyword>
<dbReference type="SMART" id="SM00316">
    <property type="entry name" value="S1"/>
    <property type="match status" value="1"/>
</dbReference>
<evidence type="ECO:0000259" key="6">
    <source>
        <dbReference type="PROSITE" id="PS50126"/>
    </source>
</evidence>
<dbReference type="CDD" id="cd04453">
    <property type="entry name" value="S1_RNase_E"/>
    <property type="match status" value="1"/>
</dbReference>
<sequence>MKELFIERREKLLRIALKENNLLSECFIEEERDEPLPGEIYKGVVKNIIPAIKCLFVDIGYEKQGYMTLSNNNKLKKGDDVIVEVIKEQFGDKGAKITNKYTLPGRYVVLTPGKEGIIFSKKISDKDLIKTIKSSIDPIGGIEITIRTNAQFVSVETLKNEINELEDKLYNIEREGKYSLKPKRLYGENSLIHKVLRDNISEDTSRIYVDNENDYSMISNYLAKDEGIDIVIHTEKRSLFDFYGIEKEILALRKNKINLKCGGNIIIEKTEAMYVIDVNSSKNITGKNAEKNAEETNIEAAEEIGRQIRLRNLSGIILVDFIDMKNDSNKKKVSAFLKKSLENDKRKSIIYPFTELNLVQIARRRRGKSIYEYIEEKCSTCNGTGEKLKLSYISLLIKNEILKVEGEGSSINDFYIEINKEYEKDIKENLFYFLKEIDGIDKKIYLNFIDSIEYYKVEPLIFKNQIENVKQYIVTNIEKY</sequence>
<evidence type="ECO:0000313" key="8">
    <source>
        <dbReference type="Proteomes" id="UP000184035"/>
    </source>
</evidence>
<dbReference type="Pfam" id="PF10150">
    <property type="entry name" value="RNase_E_G"/>
    <property type="match status" value="1"/>
</dbReference>
<dbReference type="GO" id="GO:0004540">
    <property type="term" value="F:RNA nuclease activity"/>
    <property type="evidence" value="ECO:0007669"/>
    <property type="project" value="InterPro"/>
</dbReference>
<protein>
    <submittedName>
        <fullName evidence="7">Ribonuclease G</fullName>
    </submittedName>
</protein>
<dbReference type="PANTHER" id="PTHR30001">
    <property type="entry name" value="RIBONUCLEASE"/>
    <property type="match status" value="1"/>
</dbReference>
<dbReference type="GO" id="GO:0003723">
    <property type="term" value="F:RNA binding"/>
    <property type="evidence" value="ECO:0007669"/>
    <property type="project" value="UniProtKB-KW"/>
</dbReference>
<dbReference type="Proteomes" id="UP000184035">
    <property type="component" value="Unassembled WGS sequence"/>
</dbReference>
<dbReference type="STRING" id="1533.SAMN05443638_10732"/>
<dbReference type="EMBL" id="FQVM01000007">
    <property type="protein sequence ID" value="SHE65877.1"/>
    <property type="molecule type" value="Genomic_DNA"/>
</dbReference>
<dbReference type="InterPro" id="IPR004659">
    <property type="entry name" value="RNase_E/G"/>
</dbReference>
<keyword evidence="2" id="KW-0479">Metal-binding</keyword>
<dbReference type="NCBIfam" id="TIGR00757">
    <property type="entry name" value="RNaseEG"/>
    <property type="match status" value="1"/>
</dbReference>
<dbReference type="RefSeq" id="WP_072894307.1">
    <property type="nucleotide sequence ID" value="NZ_FQVM01000007.1"/>
</dbReference>
<keyword evidence="8" id="KW-1185">Reference proteome</keyword>